<keyword evidence="2" id="KW-1185">Reference proteome</keyword>
<organism evidence="1 2">
    <name type="scientific">Actinomadura barringtoniae</name>
    <dbReference type="NCBI Taxonomy" id="1427535"/>
    <lineage>
        <taxon>Bacteria</taxon>
        <taxon>Bacillati</taxon>
        <taxon>Actinomycetota</taxon>
        <taxon>Actinomycetes</taxon>
        <taxon>Streptosporangiales</taxon>
        <taxon>Thermomonosporaceae</taxon>
        <taxon>Actinomadura</taxon>
    </lineage>
</organism>
<gene>
    <name evidence="1" type="ORF">J4573_04830</name>
</gene>
<name>A0A939P7B5_9ACTN</name>
<sequence length="176" mass="19582">MDGCVIVTGVPGAGKSTVTPLVAARFARAAHIDGDVISYLVTRGRVSPIGRPVEESRRQTRLLFRNMCMLAANFAGEDITPVMEYVVPDRWTLDFMVEQLRPLPVMFVVLAPPLEVCERRNAGRSERERVDYDFGDLYRSMREELGEVGWWLDTADLTPEETAAIIAEGAPDQALV</sequence>
<dbReference type="AlphaFoldDB" id="A0A939P7B5"/>
<dbReference type="SUPFAM" id="SSF52540">
    <property type="entry name" value="P-loop containing nucleoside triphosphate hydrolases"/>
    <property type="match status" value="1"/>
</dbReference>
<dbReference type="InterPro" id="IPR027417">
    <property type="entry name" value="P-loop_NTPase"/>
</dbReference>
<dbReference type="Gene3D" id="3.40.50.300">
    <property type="entry name" value="P-loop containing nucleotide triphosphate hydrolases"/>
    <property type="match status" value="1"/>
</dbReference>
<comment type="caution">
    <text evidence="1">The sequence shown here is derived from an EMBL/GenBank/DDBJ whole genome shotgun (WGS) entry which is preliminary data.</text>
</comment>
<accession>A0A939P7B5</accession>
<dbReference type="EMBL" id="JAGEOJ010000002">
    <property type="protein sequence ID" value="MBO2446402.1"/>
    <property type="molecule type" value="Genomic_DNA"/>
</dbReference>
<evidence type="ECO:0000313" key="2">
    <source>
        <dbReference type="Proteomes" id="UP000669179"/>
    </source>
</evidence>
<reference evidence="1" key="1">
    <citation type="submission" date="2021-03" db="EMBL/GenBank/DDBJ databases">
        <authorList>
            <person name="Kanchanasin P."/>
            <person name="Saeng-In P."/>
            <person name="Phongsopitanun W."/>
            <person name="Yuki M."/>
            <person name="Kudo T."/>
            <person name="Ohkuma M."/>
            <person name="Tanasupawat S."/>
        </authorList>
    </citation>
    <scope>NUCLEOTIDE SEQUENCE</scope>
    <source>
        <strain evidence="1">GKU 128</strain>
    </source>
</reference>
<protein>
    <submittedName>
        <fullName evidence="1">Phosphotransferase</fullName>
    </submittedName>
</protein>
<proteinExistence type="predicted"/>
<dbReference type="Pfam" id="PF13671">
    <property type="entry name" value="AAA_33"/>
    <property type="match status" value="1"/>
</dbReference>
<evidence type="ECO:0000313" key="1">
    <source>
        <dbReference type="EMBL" id="MBO2446402.1"/>
    </source>
</evidence>
<dbReference type="Proteomes" id="UP000669179">
    <property type="component" value="Unassembled WGS sequence"/>
</dbReference>